<evidence type="ECO:0000313" key="1">
    <source>
        <dbReference type="EMBL" id="MFI7585792.1"/>
    </source>
</evidence>
<gene>
    <name evidence="1" type="ORF">ACIB24_01810</name>
</gene>
<dbReference type="EMBL" id="JBITLV010000001">
    <property type="protein sequence ID" value="MFI7585792.1"/>
    <property type="molecule type" value="Genomic_DNA"/>
</dbReference>
<evidence type="ECO:0008006" key="3">
    <source>
        <dbReference type="Google" id="ProtNLM"/>
    </source>
</evidence>
<protein>
    <recommendedName>
        <fullName evidence="3">Nucleotidyl transferase</fullName>
    </recommendedName>
</protein>
<reference evidence="1 2" key="1">
    <citation type="submission" date="2024-10" db="EMBL/GenBank/DDBJ databases">
        <title>The Natural Products Discovery Center: Release of the First 8490 Sequenced Strains for Exploring Actinobacteria Biosynthetic Diversity.</title>
        <authorList>
            <person name="Kalkreuter E."/>
            <person name="Kautsar S.A."/>
            <person name="Yang D."/>
            <person name="Bader C.D."/>
            <person name="Teijaro C.N."/>
            <person name="Fluegel L."/>
            <person name="Davis C.M."/>
            <person name="Simpson J.R."/>
            <person name="Lauterbach L."/>
            <person name="Steele A.D."/>
            <person name="Gui C."/>
            <person name="Meng S."/>
            <person name="Li G."/>
            <person name="Viehrig K."/>
            <person name="Ye F."/>
            <person name="Su P."/>
            <person name="Kiefer A.F."/>
            <person name="Nichols A."/>
            <person name="Cepeda A.J."/>
            <person name="Yan W."/>
            <person name="Fan B."/>
            <person name="Jiang Y."/>
            <person name="Adhikari A."/>
            <person name="Zheng C.-J."/>
            <person name="Schuster L."/>
            <person name="Cowan T.M."/>
            <person name="Smanski M.J."/>
            <person name="Chevrette M.G."/>
            <person name="De Carvalho L.P.S."/>
            <person name="Shen B."/>
        </authorList>
    </citation>
    <scope>NUCLEOTIDE SEQUENCE [LARGE SCALE GENOMIC DNA]</scope>
    <source>
        <strain evidence="1 2">NPDC049639</strain>
    </source>
</reference>
<keyword evidence="2" id="KW-1185">Reference proteome</keyword>
<organism evidence="1 2">
    <name type="scientific">Spongisporangium articulatum</name>
    <dbReference type="NCBI Taxonomy" id="3362603"/>
    <lineage>
        <taxon>Bacteria</taxon>
        <taxon>Bacillati</taxon>
        <taxon>Actinomycetota</taxon>
        <taxon>Actinomycetes</taxon>
        <taxon>Kineosporiales</taxon>
        <taxon>Kineosporiaceae</taxon>
        <taxon>Spongisporangium</taxon>
    </lineage>
</organism>
<accession>A0ABW8AHF9</accession>
<dbReference type="Proteomes" id="UP001612915">
    <property type="component" value="Unassembled WGS sequence"/>
</dbReference>
<dbReference type="RefSeq" id="WP_398274286.1">
    <property type="nucleotide sequence ID" value="NZ_JBITLV010000001.1"/>
</dbReference>
<proteinExistence type="predicted"/>
<comment type="caution">
    <text evidence="1">The sequence shown here is derived from an EMBL/GenBank/DDBJ whole genome shotgun (WGS) entry which is preliminary data.</text>
</comment>
<evidence type="ECO:0000313" key="2">
    <source>
        <dbReference type="Proteomes" id="UP001612915"/>
    </source>
</evidence>
<sequence>MSDPLIGADRIRSLLVELGERLDARGLEARLFLVGGAAMALAYSRDRVTRDLDAVFEPKREIYDEAERMAQEHRLPDNWLNDAVKGLLPPNVPPTEGSASFGTRGLHVGVASAEYLFVMKAVAARHETDGADLQLLADVLGITSTEAALDLVERYYGSARVPPKTQILLEDLLGG</sequence>
<name>A0ABW8AHF9_9ACTN</name>